<dbReference type="Proteomes" id="UP001161497">
    <property type="component" value="Chromosome"/>
</dbReference>
<evidence type="ECO:0000313" key="2">
    <source>
        <dbReference type="Proteomes" id="UP001161497"/>
    </source>
</evidence>
<organism evidence="1 2">
    <name type="scientific">Candidatus Methylacidiphilum fumarolicum</name>
    <dbReference type="NCBI Taxonomy" id="591154"/>
    <lineage>
        <taxon>Bacteria</taxon>
        <taxon>Pseudomonadati</taxon>
        <taxon>Verrucomicrobiota</taxon>
        <taxon>Methylacidiphilae</taxon>
        <taxon>Methylacidiphilales</taxon>
        <taxon>Methylacidiphilaceae</taxon>
        <taxon>Methylacidiphilum (ex Ratnadevi et al. 2023)</taxon>
    </lineage>
</organism>
<protein>
    <submittedName>
        <fullName evidence="1">Uncharacterized protein</fullName>
    </submittedName>
</protein>
<proteinExistence type="predicted"/>
<reference evidence="1" key="1">
    <citation type="submission" date="2023-03" db="EMBL/GenBank/DDBJ databases">
        <authorList>
            <person name="Cremers G."/>
            <person name="Picone N."/>
        </authorList>
    </citation>
    <scope>NUCLEOTIDE SEQUENCE</scope>
    <source>
        <strain evidence="1">Sample_alias</strain>
    </source>
</reference>
<name>A0ABN8XDJ5_9BACT</name>
<sequence length="59" mass="6665">MIPDKELCHKEYFSSLNKTLTDYSVIAILECDGGKSVSRNLTDLSIIARSDCFPRIQEV</sequence>
<gene>
    <name evidence="1" type="ORF">MFUM_0977</name>
</gene>
<dbReference type="EMBL" id="OX458932">
    <property type="protein sequence ID" value="CAI9085350.1"/>
    <property type="molecule type" value="Genomic_DNA"/>
</dbReference>
<accession>A0ABN8XDJ5</accession>
<keyword evidence="2" id="KW-1185">Reference proteome</keyword>
<evidence type="ECO:0000313" key="1">
    <source>
        <dbReference type="EMBL" id="CAI9085350.1"/>
    </source>
</evidence>